<evidence type="ECO:0000256" key="4">
    <source>
        <dbReference type="ARBA" id="ARBA00022833"/>
    </source>
</evidence>
<keyword evidence="4" id="KW-0862">Zinc</keyword>
<evidence type="ECO:0000256" key="2">
    <source>
        <dbReference type="ARBA" id="ARBA00022723"/>
    </source>
</evidence>
<keyword evidence="3 6" id="KW-0378">Hydrolase</keyword>
<evidence type="ECO:0000256" key="1">
    <source>
        <dbReference type="ARBA" id="ARBA00001947"/>
    </source>
</evidence>
<dbReference type="PANTHER" id="PTHR46233:SF3">
    <property type="entry name" value="HYDROXYACYLGLUTATHIONE HYDROLASE GLOC"/>
    <property type="match status" value="1"/>
</dbReference>
<accession>A0ABP9UT25</accession>
<reference evidence="6 7" key="1">
    <citation type="submission" date="2024-02" db="EMBL/GenBank/DDBJ databases">
        <title>Haloferula sargassicola NBRC 104335.</title>
        <authorList>
            <person name="Ichikawa N."/>
            <person name="Katano-Makiyama Y."/>
            <person name="Hidaka K."/>
        </authorList>
    </citation>
    <scope>NUCLEOTIDE SEQUENCE [LARGE SCALE GENOMIC DNA]</scope>
    <source>
        <strain evidence="6 7">NBRC 104335</strain>
    </source>
</reference>
<comment type="caution">
    <text evidence="6">The sequence shown here is derived from an EMBL/GenBank/DDBJ whole genome shotgun (WGS) entry which is preliminary data.</text>
</comment>
<evidence type="ECO:0000256" key="3">
    <source>
        <dbReference type="ARBA" id="ARBA00022801"/>
    </source>
</evidence>
<comment type="cofactor">
    <cofactor evidence="1">
        <name>Zn(2+)</name>
        <dbReference type="ChEBI" id="CHEBI:29105"/>
    </cofactor>
</comment>
<dbReference type="SUPFAM" id="SSF56281">
    <property type="entry name" value="Metallo-hydrolase/oxidoreductase"/>
    <property type="match status" value="1"/>
</dbReference>
<feature type="domain" description="Metallo-beta-lactamase" evidence="5">
    <location>
        <begin position="93"/>
        <end position="239"/>
    </location>
</feature>
<dbReference type="InterPro" id="IPR001279">
    <property type="entry name" value="Metallo-B-lactamas"/>
</dbReference>
<evidence type="ECO:0000313" key="7">
    <source>
        <dbReference type="Proteomes" id="UP001476282"/>
    </source>
</evidence>
<keyword evidence="2" id="KW-0479">Metal-binding</keyword>
<evidence type="ECO:0000313" key="6">
    <source>
        <dbReference type="EMBL" id="GAA5483511.1"/>
    </source>
</evidence>
<dbReference type="GO" id="GO:0016787">
    <property type="term" value="F:hydrolase activity"/>
    <property type="evidence" value="ECO:0007669"/>
    <property type="project" value="UniProtKB-KW"/>
</dbReference>
<dbReference type="Gene3D" id="3.60.15.10">
    <property type="entry name" value="Ribonuclease Z/Hydroxyacylglutathione hydrolase-like"/>
    <property type="match status" value="2"/>
</dbReference>
<dbReference type="EMBL" id="BAABRI010000015">
    <property type="protein sequence ID" value="GAA5483511.1"/>
    <property type="molecule type" value="Genomic_DNA"/>
</dbReference>
<dbReference type="InterPro" id="IPR036866">
    <property type="entry name" value="RibonucZ/Hydroxyglut_hydro"/>
</dbReference>
<dbReference type="RefSeq" id="WP_353567623.1">
    <property type="nucleotide sequence ID" value="NZ_BAABRI010000015.1"/>
</dbReference>
<dbReference type="PANTHER" id="PTHR46233">
    <property type="entry name" value="HYDROXYACYLGLUTATHIONE HYDROLASE GLOC"/>
    <property type="match status" value="1"/>
</dbReference>
<protein>
    <submittedName>
        <fullName evidence="6">Hydroxyacylglutathione hydrolase</fullName>
    </submittedName>
</protein>
<sequence>MMTITLYDQLPDVLRKACIGLDLEPAAVASKLGWNLAQLRRQLDARLPEVPLDELASATGLSAEGLRALGGDRPFPELPAWVERLELPFEDETVNAWRLSHDGFSLLVDAGLHGRDLLAALHGRVPGRVLITHPHRDHVGGLAALPSEIPNSSPKAPARLEAGPFEITVHDLAGHHPRAVGYELRLASSAEETVFLSGDAIFASSMGGCPDAGVFQTACGTIARAIRQLPEDTLILPGHGSATRVALERRYNPFFPCWERAGLTP</sequence>
<dbReference type="InterPro" id="IPR051453">
    <property type="entry name" value="MBL_Glyoxalase_II"/>
</dbReference>
<dbReference type="CDD" id="cd06262">
    <property type="entry name" value="metallo-hydrolase-like_MBL-fold"/>
    <property type="match status" value="1"/>
</dbReference>
<keyword evidence="7" id="KW-1185">Reference proteome</keyword>
<evidence type="ECO:0000259" key="5">
    <source>
        <dbReference type="SMART" id="SM00849"/>
    </source>
</evidence>
<dbReference type="Proteomes" id="UP001476282">
    <property type="component" value="Unassembled WGS sequence"/>
</dbReference>
<organism evidence="6 7">
    <name type="scientific">Haloferula sargassicola</name>
    <dbReference type="NCBI Taxonomy" id="490096"/>
    <lineage>
        <taxon>Bacteria</taxon>
        <taxon>Pseudomonadati</taxon>
        <taxon>Verrucomicrobiota</taxon>
        <taxon>Verrucomicrobiia</taxon>
        <taxon>Verrucomicrobiales</taxon>
        <taxon>Verrucomicrobiaceae</taxon>
        <taxon>Haloferula</taxon>
    </lineage>
</organism>
<proteinExistence type="predicted"/>
<name>A0ABP9UT25_9BACT</name>
<gene>
    <name evidence="6" type="primary">gloB</name>
    <name evidence="6" type="ORF">Hsar01_02744</name>
</gene>
<dbReference type="SMART" id="SM00849">
    <property type="entry name" value="Lactamase_B"/>
    <property type="match status" value="1"/>
</dbReference>
<dbReference type="Pfam" id="PF00753">
    <property type="entry name" value="Lactamase_B"/>
    <property type="match status" value="1"/>
</dbReference>